<dbReference type="FunFam" id="3.30.230.10:FF:000003">
    <property type="entry name" value="Elongation factor G"/>
    <property type="match status" value="1"/>
</dbReference>
<sequence>MFSIFVFRFDFTHKKQSGGSGQYGKVIGVLEPLDLVNSTKVEFEDNTVGTNVPKQFVPAVEKGFRDACEKGPLSGHKISGVKFILEDGANHMVDSNEISFIRAGEGALKQAMENATTAILEPIMSVEIVAPGEFQGQVIAGVNRRHGVISGQDGAEGFFTLYADVPLNDMFGYATELRSCTEGKGEYTMDYSRYQPCLPGTHDELVHKYLEATGQLPVKKKTWKN</sequence>
<evidence type="ECO:0008006" key="10">
    <source>
        <dbReference type="Google" id="ProtNLM"/>
    </source>
</evidence>
<evidence type="ECO:0000256" key="4">
    <source>
        <dbReference type="ARBA" id="ARBA00022917"/>
    </source>
</evidence>
<name>A0A9Q0DMR9_9TELE</name>
<dbReference type="SMART" id="SM00838">
    <property type="entry name" value="EFG_C"/>
    <property type="match status" value="1"/>
</dbReference>
<evidence type="ECO:0000256" key="1">
    <source>
        <dbReference type="ARBA" id="ARBA00004173"/>
    </source>
</evidence>
<dbReference type="InterPro" id="IPR000640">
    <property type="entry name" value="EFG_V-like"/>
</dbReference>
<dbReference type="GO" id="GO:0005739">
    <property type="term" value="C:mitochondrion"/>
    <property type="evidence" value="ECO:0007669"/>
    <property type="project" value="UniProtKB-SubCell"/>
</dbReference>
<dbReference type="PANTHER" id="PTHR43636:SF2">
    <property type="entry name" value="ELONGATION FACTOR G, MITOCHONDRIAL"/>
    <property type="match status" value="1"/>
</dbReference>
<evidence type="ECO:0000256" key="2">
    <source>
        <dbReference type="ARBA" id="ARBA00022741"/>
    </source>
</evidence>
<evidence type="ECO:0000256" key="3">
    <source>
        <dbReference type="ARBA" id="ARBA00022768"/>
    </source>
</evidence>
<keyword evidence="3" id="KW-0251">Elongation factor</keyword>
<dbReference type="InterPro" id="IPR005517">
    <property type="entry name" value="Transl_elong_EFG/EF2_IV"/>
</dbReference>
<reference evidence="8" key="1">
    <citation type="submission" date="2022-07" db="EMBL/GenBank/DDBJ databases">
        <title>Chromosome-level genome of Muraenolepis orangiensis.</title>
        <authorList>
            <person name="Kim J."/>
        </authorList>
    </citation>
    <scope>NUCLEOTIDE SEQUENCE</scope>
    <source>
        <strain evidence="8">KU_S4_2022</strain>
        <tissue evidence="8">Muscle</tissue>
    </source>
</reference>
<gene>
    <name evidence="8" type="ORF">NHX12_009150</name>
</gene>
<dbReference type="InterPro" id="IPR020568">
    <property type="entry name" value="Ribosomal_Su5_D2-typ_SF"/>
</dbReference>
<comment type="subcellular location">
    <subcellularLocation>
        <location evidence="1">Mitochondrion</location>
    </subcellularLocation>
</comment>
<keyword evidence="5" id="KW-0342">GTP-binding</keyword>
<evidence type="ECO:0000313" key="9">
    <source>
        <dbReference type="Proteomes" id="UP001148018"/>
    </source>
</evidence>
<dbReference type="OrthoDB" id="198619at2759"/>
<proteinExistence type="predicted"/>
<dbReference type="Gene3D" id="3.30.70.240">
    <property type="match status" value="1"/>
</dbReference>
<dbReference type="SUPFAM" id="SSF54211">
    <property type="entry name" value="Ribosomal protein S5 domain 2-like"/>
    <property type="match status" value="1"/>
</dbReference>
<dbReference type="InterPro" id="IPR014721">
    <property type="entry name" value="Ribsml_uS5_D2-typ_fold_subgr"/>
</dbReference>
<dbReference type="Pfam" id="PF00679">
    <property type="entry name" value="EFG_C"/>
    <property type="match status" value="1"/>
</dbReference>
<keyword evidence="4" id="KW-0648">Protein biosynthesis</keyword>
<keyword evidence="2" id="KW-0547">Nucleotide-binding</keyword>
<keyword evidence="9" id="KW-1185">Reference proteome</keyword>
<dbReference type="Pfam" id="PF03764">
    <property type="entry name" value="EFG_IV"/>
    <property type="match status" value="1"/>
</dbReference>
<evidence type="ECO:0000313" key="8">
    <source>
        <dbReference type="EMBL" id="KAJ3591203.1"/>
    </source>
</evidence>
<feature type="domain" description="Translation elongation factor EFG/EF2" evidence="7">
    <location>
        <begin position="3"/>
        <end position="116"/>
    </location>
</feature>
<evidence type="ECO:0000259" key="6">
    <source>
        <dbReference type="SMART" id="SM00838"/>
    </source>
</evidence>
<dbReference type="InterPro" id="IPR035647">
    <property type="entry name" value="EFG_III/V"/>
</dbReference>
<dbReference type="GO" id="GO:0003746">
    <property type="term" value="F:translation elongation factor activity"/>
    <property type="evidence" value="ECO:0007669"/>
    <property type="project" value="UniProtKB-KW"/>
</dbReference>
<dbReference type="GO" id="GO:0070125">
    <property type="term" value="P:mitochondrial translational elongation"/>
    <property type="evidence" value="ECO:0007669"/>
    <property type="project" value="TreeGrafter"/>
</dbReference>
<dbReference type="Proteomes" id="UP001148018">
    <property type="component" value="Unassembled WGS sequence"/>
</dbReference>
<feature type="domain" description="Elongation factor EFG" evidence="6">
    <location>
        <begin position="118"/>
        <end position="205"/>
    </location>
</feature>
<dbReference type="CDD" id="cd01434">
    <property type="entry name" value="EFG_mtEFG1_IV"/>
    <property type="match status" value="1"/>
</dbReference>
<evidence type="ECO:0000259" key="7">
    <source>
        <dbReference type="SMART" id="SM00889"/>
    </source>
</evidence>
<comment type="caution">
    <text evidence="8">The sequence shown here is derived from an EMBL/GenBank/DDBJ whole genome shotgun (WGS) entry which is preliminary data.</text>
</comment>
<dbReference type="InterPro" id="IPR035649">
    <property type="entry name" value="EFG_V"/>
</dbReference>
<dbReference type="AlphaFoldDB" id="A0A9Q0DMR9"/>
<protein>
    <recommendedName>
        <fullName evidence="10">Elongation factor G</fullName>
    </recommendedName>
</protein>
<dbReference type="GO" id="GO:0003924">
    <property type="term" value="F:GTPase activity"/>
    <property type="evidence" value="ECO:0007669"/>
    <property type="project" value="TreeGrafter"/>
</dbReference>
<dbReference type="PANTHER" id="PTHR43636">
    <property type="entry name" value="ELONGATION FACTOR G, MITOCHONDRIAL"/>
    <property type="match status" value="1"/>
</dbReference>
<accession>A0A9Q0DMR9</accession>
<dbReference type="Gene3D" id="3.30.230.10">
    <property type="match status" value="1"/>
</dbReference>
<evidence type="ECO:0000256" key="5">
    <source>
        <dbReference type="ARBA" id="ARBA00023134"/>
    </source>
</evidence>
<dbReference type="GO" id="GO:0005525">
    <property type="term" value="F:GTP binding"/>
    <property type="evidence" value="ECO:0007669"/>
    <property type="project" value="UniProtKB-KW"/>
</dbReference>
<dbReference type="CDD" id="cd04097">
    <property type="entry name" value="mtEFG1_C"/>
    <property type="match status" value="1"/>
</dbReference>
<dbReference type="EMBL" id="JANIIK010000114">
    <property type="protein sequence ID" value="KAJ3591203.1"/>
    <property type="molecule type" value="Genomic_DNA"/>
</dbReference>
<organism evidence="8 9">
    <name type="scientific">Muraenolepis orangiensis</name>
    <name type="common">Patagonian moray cod</name>
    <dbReference type="NCBI Taxonomy" id="630683"/>
    <lineage>
        <taxon>Eukaryota</taxon>
        <taxon>Metazoa</taxon>
        <taxon>Chordata</taxon>
        <taxon>Craniata</taxon>
        <taxon>Vertebrata</taxon>
        <taxon>Euteleostomi</taxon>
        <taxon>Actinopterygii</taxon>
        <taxon>Neopterygii</taxon>
        <taxon>Teleostei</taxon>
        <taxon>Neoteleostei</taxon>
        <taxon>Acanthomorphata</taxon>
        <taxon>Zeiogadaria</taxon>
        <taxon>Gadariae</taxon>
        <taxon>Gadiformes</taxon>
        <taxon>Muraenolepidoidei</taxon>
        <taxon>Muraenolepididae</taxon>
        <taxon>Muraenolepis</taxon>
    </lineage>
</organism>
<dbReference type="FunFam" id="3.30.70.240:FF:000001">
    <property type="entry name" value="Elongation factor G"/>
    <property type="match status" value="1"/>
</dbReference>
<dbReference type="SMART" id="SM00889">
    <property type="entry name" value="EFG_IV"/>
    <property type="match status" value="1"/>
</dbReference>
<dbReference type="SUPFAM" id="SSF54980">
    <property type="entry name" value="EF-G C-terminal domain-like"/>
    <property type="match status" value="1"/>
</dbReference>
<dbReference type="InterPro" id="IPR047872">
    <property type="entry name" value="EFG_IV"/>
</dbReference>